<reference evidence="2" key="1">
    <citation type="submission" date="2016-11" db="UniProtKB">
        <authorList>
            <consortium name="WormBaseParasite"/>
        </authorList>
    </citation>
    <scope>IDENTIFICATION</scope>
</reference>
<sequence>MSGKAEPAGDRGTKGAATRATEQVAIILSYHSELHRKFCNACIKEAGVMKQYTGSLLGHCETIECIEGFWPKNQGLGVLLFECSKECQKWLYSDPVFRASDFLEQVEMYCVPLSVPLPQGYAVLSIMNLDVQFKEIFNGEYLKRHEDGVRSCQGIPCVAITDKVQKVKGMRNPKYFIVDAWKCRQDFDAWYKAESETDSCALRQQTASGELILAELKRQI</sequence>
<dbReference type="AlphaFoldDB" id="A0A1I8J649"/>
<proteinExistence type="predicted"/>
<dbReference type="WBParaSite" id="maker-uti_cns_0046117-snap-gene-0.16-mRNA-1">
    <property type="protein sequence ID" value="maker-uti_cns_0046117-snap-gene-0.16-mRNA-1"/>
    <property type="gene ID" value="maker-uti_cns_0046117-snap-gene-0.16"/>
</dbReference>
<dbReference type="Proteomes" id="UP000095280">
    <property type="component" value="Unplaced"/>
</dbReference>
<accession>A0A1I8J649</accession>
<evidence type="ECO:0000313" key="2">
    <source>
        <dbReference type="WBParaSite" id="maker-uti_cns_0046117-snap-gene-0.16-mRNA-1"/>
    </source>
</evidence>
<protein>
    <submittedName>
        <fullName evidence="2">DUF1330 domain-containing protein</fullName>
    </submittedName>
</protein>
<organism evidence="1 2">
    <name type="scientific">Macrostomum lignano</name>
    <dbReference type="NCBI Taxonomy" id="282301"/>
    <lineage>
        <taxon>Eukaryota</taxon>
        <taxon>Metazoa</taxon>
        <taxon>Spiralia</taxon>
        <taxon>Lophotrochozoa</taxon>
        <taxon>Platyhelminthes</taxon>
        <taxon>Rhabditophora</taxon>
        <taxon>Macrostomorpha</taxon>
        <taxon>Macrostomida</taxon>
        <taxon>Macrostomidae</taxon>
        <taxon>Macrostomum</taxon>
    </lineage>
</organism>
<evidence type="ECO:0000313" key="1">
    <source>
        <dbReference type="Proteomes" id="UP000095280"/>
    </source>
</evidence>
<name>A0A1I8J649_9PLAT</name>
<keyword evidence="1" id="KW-1185">Reference proteome</keyword>
<dbReference type="OrthoDB" id="6219776at2759"/>